<gene>
    <name evidence="2" type="ORF">N8I77_005030</name>
</gene>
<evidence type="ECO:0000259" key="1">
    <source>
        <dbReference type="Pfam" id="PF24809"/>
    </source>
</evidence>
<dbReference type="Proteomes" id="UP001265746">
    <property type="component" value="Unassembled WGS sequence"/>
</dbReference>
<protein>
    <recommendedName>
        <fullName evidence="1">DUF7708 domain-containing protein</fullName>
    </recommendedName>
</protein>
<evidence type="ECO:0000313" key="3">
    <source>
        <dbReference type="Proteomes" id="UP001265746"/>
    </source>
</evidence>
<proteinExistence type="predicted"/>
<dbReference type="Pfam" id="PF24809">
    <property type="entry name" value="DUF7708"/>
    <property type="match status" value="1"/>
</dbReference>
<feature type="domain" description="DUF7708" evidence="1">
    <location>
        <begin position="68"/>
        <end position="170"/>
    </location>
</feature>
<dbReference type="EMBL" id="JAUJFL010000002">
    <property type="protein sequence ID" value="KAK2611704.1"/>
    <property type="molecule type" value="Genomic_DNA"/>
</dbReference>
<keyword evidence="3" id="KW-1185">Reference proteome</keyword>
<comment type="caution">
    <text evidence="2">The sequence shown here is derived from an EMBL/GenBank/DDBJ whole genome shotgun (WGS) entry which is preliminary data.</text>
</comment>
<dbReference type="AlphaFoldDB" id="A0AAD9SNC1"/>
<reference evidence="2" key="1">
    <citation type="submission" date="2023-06" db="EMBL/GenBank/DDBJ databases">
        <authorList>
            <person name="Noh H."/>
        </authorList>
    </citation>
    <scope>NUCLEOTIDE SEQUENCE</scope>
    <source>
        <strain evidence="2">DUCC20226</strain>
    </source>
</reference>
<sequence>MPLRKAVPAVVQETMRNAFEDLQKVITKQDSQDYDDYSLESVRKEALDIENRLGSRGWLCNMRRLKPLLDGLEHYSKVVDTLCNGTPYLPWIWAPITLVLRIASEHIESFDSIIGGYGRIGTSLQRFEVLRKSFLGDPRFFESTAAFYADILEFHKHAYKFVRRSERRQISQRGEALAPEGSALAPSISPYAAAEIPMTPSMGDGPSLQQQAATPMVRQPGVGQSFHMDTSTIDFTTPPTTNDVLNDFDFDSFLRDNEGDSGGFDFTASFLDPET</sequence>
<name>A0AAD9SNC1_PHOAM</name>
<evidence type="ECO:0000313" key="2">
    <source>
        <dbReference type="EMBL" id="KAK2611704.1"/>
    </source>
</evidence>
<dbReference type="InterPro" id="IPR056125">
    <property type="entry name" value="DUF7708"/>
</dbReference>
<organism evidence="2 3">
    <name type="scientific">Phomopsis amygdali</name>
    <name type="common">Fusicoccum amygdali</name>
    <dbReference type="NCBI Taxonomy" id="1214568"/>
    <lineage>
        <taxon>Eukaryota</taxon>
        <taxon>Fungi</taxon>
        <taxon>Dikarya</taxon>
        <taxon>Ascomycota</taxon>
        <taxon>Pezizomycotina</taxon>
        <taxon>Sordariomycetes</taxon>
        <taxon>Sordariomycetidae</taxon>
        <taxon>Diaporthales</taxon>
        <taxon>Diaporthaceae</taxon>
        <taxon>Diaporthe</taxon>
    </lineage>
</organism>
<accession>A0AAD9SNC1</accession>